<dbReference type="GO" id="GO:0046872">
    <property type="term" value="F:metal ion binding"/>
    <property type="evidence" value="ECO:0007669"/>
    <property type="project" value="UniProtKB-KW"/>
</dbReference>
<evidence type="ECO:0000259" key="6">
    <source>
        <dbReference type="SMART" id="SM00928"/>
    </source>
</evidence>
<dbReference type="Pfam" id="PF10589">
    <property type="entry name" value="NADH_4Fe-4S"/>
    <property type="match status" value="1"/>
</dbReference>
<dbReference type="Gene3D" id="3.40.30.10">
    <property type="entry name" value="Glutaredoxin"/>
    <property type="match status" value="1"/>
</dbReference>
<comment type="caution">
    <text evidence="7">The sequence shown here is derived from an EMBL/GenBank/DDBJ whole genome shotgun (WGS) entry which is preliminary data.</text>
</comment>
<dbReference type="SUPFAM" id="SSF142019">
    <property type="entry name" value="Nqo1 FMN-binding domain-like"/>
    <property type="match status" value="1"/>
</dbReference>
<keyword evidence="4" id="KW-0408">Iron</keyword>
<protein>
    <submittedName>
        <fullName evidence="7">NADH-quinone oxidoreductase subunit E</fullName>
    </submittedName>
</protein>
<dbReference type="FunFam" id="3.40.50.11540:FF:000001">
    <property type="entry name" value="NADH dehydrogenase [ubiquinone] flavoprotein 1, mitochondrial"/>
    <property type="match status" value="1"/>
</dbReference>
<comment type="similarity">
    <text evidence="1">Belongs to the complex I 51 kDa subunit family.</text>
</comment>
<organism evidence="7">
    <name type="scientific">Caldilinea aerophila</name>
    <dbReference type="NCBI Taxonomy" id="133453"/>
    <lineage>
        <taxon>Bacteria</taxon>
        <taxon>Bacillati</taxon>
        <taxon>Chloroflexota</taxon>
        <taxon>Caldilineae</taxon>
        <taxon>Caldilineales</taxon>
        <taxon>Caldilineaceae</taxon>
        <taxon>Caldilinea</taxon>
    </lineage>
</organism>
<dbReference type="InterPro" id="IPR041921">
    <property type="entry name" value="NuoE_N"/>
</dbReference>
<reference evidence="7" key="1">
    <citation type="journal article" date="2020" name="mSystems">
        <title>Genome- and Community-Level Interaction Insights into Carbon Utilization and Element Cycling Functions of Hydrothermarchaeota in Hydrothermal Sediment.</title>
        <authorList>
            <person name="Zhou Z."/>
            <person name="Liu Y."/>
            <person name="Xu W."/>
            <person name="Pan J."/>
            <person name="Luo Z.H."/>
            <person name="Li M."/>
        </authorList>
    </citation>
    <scope>NUCLEOTIDE SEQUENCE [LARGE SCALE GENOMIC DNA]</scope>
    <source>
        <strain evidence="7">SpSt-289</strain>
    </source>
</reference>
<keyword evidence="2" id="KW-0004">4Fe-4S</keyword>
<evidence type="ECO:0000256" key="1">
    <source>
        <dbReference type="ARBA" id="ARBA00007523"/>
    </source>
</evidence>
<dbReference type="Gene3D" id="3.10.20.600">
    <property type="match status" value="1"/>
</dbReference>
<keyword evidence="3" id="KW-0479">Metal-binding</keyword>
<sequence length="594" mass="63675">MSLEAQKSIDLTPLRPILERWASQGRSGLLPTLLEAQTHYGYISPAVAAEIARALGVPLADVHGVIEFYALLYNEPVGRTVLRVCTDPACALRGGEQVLHAACALAGVEEGETSANGALTVERSPCLGHCNAGVSVNVSFGRPVRNVTFAHVTPETVSDLIDGRGRTTADFWSEDYVGGDLSIITPLCGRGRRTKLFEYEAVGGMQALRKVLSSMTPQQVIETMRRSELLGRGGAAFPTWAKWEGAAKAPGQPKYFVINADESEPGTFKDRVLLEGDPCRVLEGALIGAYAIGASRIYIYIRGEYPLAIERVEAALQELREAGYLGERILGSDFSIDVEVRSGAGAYICGEETALFESIEGKRGFPRVKPPFPTTHGLFGKPTAINNVETLAQTPYIINHGPDAFLRLGTADSAGPKLLCVSGDVVRPGLYEIGFGVTLRHLIENLAGGVVGGKLQALLIGGAAGTFATPAQLDTPITFQGLRAAGLTLGSGAIMVFNDKRDLRDILRRLARFFAHESCGKCYPCQLGTQRQYEILERVADGHPLPGDVIRLQDVGWTMTDASLCGLGQTAASAVLSAMKHWPELFTNGSNRHA</sequence>
<dbReference type="InterPro" id="IPR037207">
    <property type="entry name" value="Nuop51_4Fe4S-bd_sf"/>
</dbReference>
<evidence type="ECO:0000256" key="3">
    <source>
        <dbReference type="ARBA" id="ARBA00022723"/>
    </source>
</evidence>
<dbReference type="Gene3D" id="1.10.10.1590">
    <property type="entry name" value="NADH-quinone oxidoreductase subunit E"/>
    <property type="match status" value="1"/>
</dbReference>
<evidence type="ECO:0000256" key="2">
    <source>
        <dbReference type="ARBA" id="ARBA00022485"/>
    </source>
</evidence>
<name>A0A7C1JR16_9CHLR</name>
<dbReference type="InterPro" id="IPR019575">
    <property type="entry name" value="Nuop51_4Fe4S-bd"/>
</dbReference>
<evidence type="ECO:0000256" key="5">
    <source>
        <dbReference type="ARBA" id="ARBA00023014"/>
    </source>
</evidence>
<dbReference type="PANTHER" id="PTHR43578:SF3">
    <property type="entry name" value="NADH-QUINONE OXIDOREDUCTASE SUBUNIT F"/>
    <property type="match status" value="1"/>
</dbReference>
<dbReference type="Gene3D" id="6.10.250.1450">
    <property type="match status" value="1"/>
</dbReference>
<dbReference type="GO" id="GO:0051539">
    <property type="term" value="F:4 iron, 4 sulfur cluster binding"/>
    <property type="evidence" value="ECO:0007669"/>
    <property type="project" value="UniProtKB-KW"/>
</dbReference>
<dbReference type="AlphaFoldDB" id="A0A7C1JR16"/>
<dbReference type="Gene3D" id="1.20.1440.230">
    <property type="entry name" value="NADH-ubiquinone oxidoreductase 51kDa subunit, iron-sulphur binding domain"/>
    <property type="match status" value="1"/>
</dbReference>
<dbReference type="SUPFAM" id="SSF52833">
    <property type="entry name" value="Thioredoxin-like"/>
    <property type="match status" value="1"/>
</dbReference>
<accession>A0A7C1JR16</accession>
<dbReference type="SUPFAM" id="SSF140490">
    <property type="entry name" value="Nqo1C-terminal domain-like"/>
    <property type="match status" value="1"/>
</dbReference>
<evidence type="ECO:0000313" key="7">
    <source>
        <dbReference type="EMBL" id="HDX30247.1"/>
    </source>
</evidence>
<dbReference type="EMBL" id="DSMG01000030">
    <property type="protein sequence ID" value="HDX30247.1"/>
    <property type="molecule type" value="Genomic_DNA"/>
</dbReference>
<dbReference type="InterPro" id="IPR011538">
    <property type="entry name" value="Nuo51_FMN-bd"/>
</dbReference>
<dbReference type="Pfam" id="PF01257">
    <property type="entry name" value="2Fe-2S_thioredx"/>
    <property type="match status" value="1"/>
</dbReference>
<dbReference type="Pfam" id="PF01512">
    <property type="entry name" value="Complex1_51K"/>
    <property type="match status" value="1"/>
</dbReference>
<dbReference type="SUPFAM" id="SSF142984">
    <property type="entry name" value="Nqo1 middle domain-like"/>
    <property type="match status" value="1"/>
</dbReference>
<dbReference type="Gene3D" id="3.40.50.11540">
    <property type="entry name" value="NADH-ubiquinone oxidoreductase 51kDa subunit"/>
    <property type="match status" value="1"/>
</dbReference>
<dbReference type="InterPro" id="IPR042128">
    <property type="entry name" value="NuoE_dom"/>
</dbReference>
<evidence type="ECO:0000256" key="4">
    <source>
        <dbReference type="ARBA" id="ARBA00023004"/>
    </source>
</evidence>
<proteinExistence type="inferred from homology"/>
<dbReference type="PANTHER" id="PTHR43578">
    <property type="entry name" value="NADH-QUINONE OXIDOREDUCTASE SUBUNIT F"/>
    <property type="match status" value="1"/>
</dbReference>
<gene>
    <name evidence="7" type="ORF">ENQ20_02005</name>
</gene>
<dbReference type="InterPro" id="IPR036249">
    <property type="entry name" value="Thioredoxin-like_sf"/>
</dbReference>
<dbReference type="CDD" id="cd03064">
    <property type="entry name" value="TRX_Fd_NuoE"/>
    <property type="match status" value="1"/>
</dbReference>
<dbReference type="InterPro" id="IPR037225">
    <property type="entry name" value="Nuo51_FMN-bd_sf"/>
</dbReference>
<feature type="domain" description="NADH-ubiquinone oxidoreductase 51kDa subunit iron-sulphur binding" evidence="6">
    <location>
        <begin position="504"/>
        <end position="549"/>
    </location>
</feature>
<keyword evidence="5" id="KW-0411">Iron-sulfur</keyword>
<dbReference type="SMART" id="SM00928">
    <property type="entry name" value="NADH_4Fe-4S"/>
    <property type="match status" value="1"/>
</dbReference>